<organism evidence="1 2">
    <name type="scientific">Yoonia phaeophyticola</name>
    <dbReference type="NCBI Taxonomy" id="3137369"/>
    <lineage>
        <taxon>Bacteria</taxon>
        <taxon>Pseudomonadati</taxon>
        <taxon>Pseudomonadota</taxon>
        <taxon>Alphaproteobacteria</taxon>
        <taxon>Rhodobacterales</taxon>
        <taxon>Paracoccaceae</taxon>
        <taxon>Yoonia</taxon>
    </lineage>
</organism>
<evidence type="ECO:0000313" key="1">
    <source>
        <dbReference type="EMBL" id="WZC49284.1"/>
    </source>
</evidence>
<dbReference type="Pfam" id="PF13279">
    <property type="entry name" value="4HBT_2"/>
    <property type="match status" value="1"/>
</dbReference>
<dbReference type="InterPro" id="IPR051490">
    <property type="entry name" value="THEM6_lcsJ_thioesterase"/>
</dbReference>
<sequence length="181" mass="20740">MYPIVRVIKELLKARRMPPLGPLDTHVSEHRCWPQDIDIYLEMNNGRILTILDLGRTGLARRAGLLRALSKNRWGLTMAGCSVRYRKRIRPFVKFRTVSKCVGWDERFMYLDQSIWIGDECAVQVLYRSAVTDKNGIVRPERLVAAMGLRDPSPALPAWVQNWVDADKARPWPPVDDGSTP</sequence>
<gene>
    <name evidence="1" type="ORF">AABB29_01065</name>
</gene>
<dbReference type="SUPFAM" id="SSF54637">
    <property type="entry name" value="Thioesterase/thiol ester dehydrase-isomerase"/>
    <property type="match status" value="1"/>
</dbReference>
<keyword evidence="2" id="KW-1185">Reference proteome</keyword>
<dbReference type="PANTHER" id="PTHR12475">
    <property type="match status" value="1"/>
</dbReference>
<dbReference type="RefSeq" id="WP_341367394.1">
    <property type="nucleotide sequence ID" value="NZ_CP150951.2"/>
</dbReference>
<dbReference type="EC" id="3.1.2.-" evidence="1"/>
<dbReference type="PANTHER" id="PTHR12475:SF4">
    <property type="entry name" value="PROTEIN THEM6"/>
    <property type="match status" value="1"/>
</dbReference>
<dbReference type="CDD" id="cd00586">
    <property type="entry name" value="4HBT"/>
    <property type="match status" value="1"/>
</dbReference>
<dbReference type="Proteomes" id="UP001440612">
    <property type="component" value="Chromosome"/>
</dbReference>
<proteinExistence type="predicted"/>
<name>A0ABZ2V581_9RHOB</name>
<evidence type="ECO:0000313" key="2">
    <source>
        <dbReference type="Proteomes" id="UP001440612"/>
    </source>
</evidence>
<reference evidence="2" key="1">
    <citation type="submission" date="2024-04" db="EMBL/GenBank/DDBJ databases">
        <title>Phylogenomic analyses of a clade within the roseobacter group suggest taxonomic reassignments of species of the genera Aestuariivita, Citreicella, Loktanella, Nautella, Pelagibaca, Ruegeria, Thalassobius, Thiobacimonas and Tropicibacter, and the proposal o.</title>
        <authorList>
            <person name="Jeon C.O."/>
        </authorList>
    </citation>
    <scope>NUCLEOTIDE SEQUENCE [LARGE SCALE GENOMIC DNA]</scope>
    <source>
        <strain evidence="2">BS5-3</strain>
    </source>
</reference>
<dbReference type="Gene3D" id="3.10.129.10">
    <property type="entry name" value="Hotdog Thioesterase"/>
    <property type="match status" value="1"/>
</dbReference>
<keyword evidence="1" id="KW-0378">Hydrolase</keyword>
<accession>A0ABZ2V581</accession>
<dbReference type="InterPro" id="IPR029069">
    <property type="entry name" value="HotDog_dom_sf"/>
</dbReference>
<protein>
    <submittedName>
        <fullName evidence="1">Acyl-CoA thioesterase</fullName>
        <ecNumber evidence="1">3.1.2.-</ecNumber>
    </submittedName>
</protein>
<dbReference type="GO" id="GO:0016787">
    <property type="term" value="F:hydrolase activity"/>
    <property type="evidence" value="ECO:0007669"/>
    <property type="project" value="UniProtKB-KW"/>
</dbReference>
<dbReference type="EMBL" id="CP150951">
    <property type="protein sequence ID" value="WZC49284.1"/>
    <property type="molecule type" value="Genomic_DNA"/>
</dbReference>